<reference evidence="1 2" key="1">
    <citation type="journal article" date="2023" name="Science">
        <title>Complex scaffold remodeling in plant triterpene biosynthesis.</title>
        <authorList>
            <person name="De La Pena R."/>
            <person name="Hodgson H."/>
            <person name="Liu J.C."/>
            <person name="Stephenson M.J."/>
            <person name="Martin A.C."/>
            <person name="Owen C."/>
            <person name="Harkess A."/>
            <person name="Leebens-Mack J."/>
            <person name="Jimenez L.E."/>
            <person name="Osbourn A."/>
            <person name="Sattely E.S."/>
        </authorList>
    </citation>
    <scope>NUCLEOTIDE SEQUENCE [LARGE SCALE GENOMIC DNA]</scope>
    <source>
        <strain evidence="2">cv. JPN11</strain>
        <tissue evidence="1">Leaf</tissue>
    </source>
</reference>
<gene>
    <name evidence="1" type="ORF">OWV82_016955</name>
</gene>
<protein>
    <submittedName>
        <fullName evidence="1">Lipid transfer protein</fullName>
    </submittedName>
</protein>
<organism evidence="1 2">
    <name type="scientific">Melia azedarach</name>
    <name type="common">Chinaberry tree</name>
    <dbReference type="NCBI Taxonomy" id="155640"/>
    <lineage>
        <taxon>Eukaryota</taxon>
        <taxon>Viridiplantae</taxon>
        <taxon>Streptophyta</taxon>
        <taxon>Embryophyta</taxon>
        <taxon>Tracheophyta</taxon>
        <taxon>Spermatophyta</taxon>
        <taxon>Magnoliopsida</taxon>
        <taxon>eudicotyledons</taxon>
        <taxon>Gunneridae</taxon>
        <taxon>Pentapetalae</taxon>
        <taxon>rosids</taxon>
        <taxon>malvids</taxon>
        <taxon>Sapindales</taxon>
        <taxon>Meliaceae</taxon>
        <taxon>Melia</taxon>
    </lineage>
</organism>
<comment type="caution">
    <text evidence="1">The sequence shown here is derived from an EMBL/GenBank/DDBJ whole genome shotgun (WGS) entry which is preliminary data.</text>
</comment>
<keyword evidence="2" id="KW-1185">Reference proteome</keyword>
<dbReference type="EMBL" id="CM051402">
    <property type="protein sequence ID" value="KAJ4710833.1"/>
    <property type="molecule type" value="Genomic_DNA"/>
</dbReference>
<accession>A0ACC1XHS5</accession>
<name>A0ACC1XHS5_MELAZ</name>
<sequence>MTMAMKKKGVGNGFILPLLFCIILFGSEIMVLEADDSTAKECGEDFQKVTICLDYAKGKASAPTKECCSAVKGIKDSEPKCLCYIIQQAHSGSETLKNMGVQEAKLLQLPSACQLQNATVANCPKLLGLAPSSPDAAIFSNASSSAAPTTPMSGTTGSPEKADGSRGIKHGPYLVGLTVLIAMAVMF</sequence>
<evidence type="ECO:0000313" key="1">
    <source>
        <dbReference type="EMBL" id="KAJ4710833.1"/>
    </source>
</evidence>
<evidence type="ECO:0000313" key="2">
    <source>
        <dbReference type="Proteomes" id="UP001164539"/>
    </source>
</evidence>
<proteinExistence type="predicted"/>
<dbReference type="Proteomes" id="UP001164539">
    <property type="component" value="Chromosome 9"/>
</dbReference>